<protein>
    <submittedName>
        <fullName evidence="3">Putative sugar isomerase YihS</fullName>
        <ecNumber evidence="3">5.-.-.-</ecNumber>
    </submittedName>
</protein>
<keyword evidence="4" id="KW-1185">Reference proteome</keyword>
<dbReference type="OrthoDB" id="9806359at2"/>
<dbReference type="Proteomes" id="UP000225972">
    <property type="component" value="Unassembled WGS sequence"/>
</dbReference>
<dbReference type="EC" id="5.-.-.-" evidence="3"/>
<comment type="similarity">
    <text evidence="1">Belongs to the N-acylglucosamine 2-epimerase family.</text>
</comment>
<accession>A0A238J7R4</accession>
<keyword evidence="2 3" id="KW-0413">Isomerase</keyword>
<dbReference type="GO" id="GO:0016853">
    <property type="term" value="F:isomerase activity"/>
    <property type="evidence" value="ECO:0007669"/>
    <property type="project" value="UniProtKB-KW"/>
</dbReference>
<dbReference type="AlphaFoldDB" id="A0A238J7R4"/>
<dbReference type="GO" id="GO:0005975">
    <property type="term" value="P:carbohydrate metabolic process"/>
    <property type="evidence" value="ECO:0007669"/>
    <property type="project" value="InterPro"/>
</dbReference>
<evidence type="ECO:0000313" key="4">
    <source>
        <dbReference type="Proteomes" id="UP000225972"/>
    </source>
</evidence>
<dbReference type="PANTHER" id="PTHR15108">
    <property type="entry name" value="N-ACYLGLUCOSAMINE-2-EPIMERASE"/>
    <property type="match status" value="1"/>
</dbReference>
<name>A0A238J7R4_9RHOB</name>
<reference evidence="4" key="1">
    <citation type="submission" date="2017-05" db="EMBL/GenBank/DDBJ databases">
        <authorList>
            <person name="Rodrigo-Torres L."/>
            <person name="Arahal R. D."/>
            <person name="Lucena T."/>
        </authorList>
    </citation>
    <scope>NUCLEOTIDE SEQUENCE [LARGE SCALE GENOMIC DNA]</scope>
    <source>
        <strain evidence="4">CECT 8649</strain>
    </source>
</reference>
<dbReference type="InterPro" id="IPR008928">
    <property type="entry name" value="6-hairpin_glycosidase_sf"/>
</dbReference>
<gene>
    <name evidence="3" type="primary">yihS</name>
    <name evidence="3" type="ORF">TRP8649_00504</name>
</gene>
<evidence type="ECO:0000313" key="3">
    <source>
        <dbReference type="EMBL" id="SMX26425.1"/>
    </source>
</evidence>
<dbReference type="EMBL" id="FXXP01000001">
    <property type="protein sequence ID" value="SMX26425.1"/>
    <property type="molecule type" value="Genomic_DNA"/>
</dbReference>
<organism evidence="3 4">
    <name type="scientific">Pelagimonas phthalicica</name>
    <dbReference type="NCBI Taxonomy" id="1037362"/>
    <lineage>
        <taxon>Bacteria</taxon>
        <taxon>Pseudomonadati</taxon>
        <taxon>Pseudomonadota</taxon>
        <taxon>Alphaproteobacteria</taxon>
        <taxon>Rhodobacterales</taxon>
        <taxon>Roseobacteraceae</taxon>
        <taxon>Pelagimonas</taxon>
    </lineage>
</organism>
<dbReference type="RefSeq" id="WP_099244622.1">
    <property type="nucleotide sequence ID" value="NZ_FXXP01000001.1"/>
</dbReference>
<dbReference type="Gene3D" id="1.50.10.10">
    <property type="match status" value="1"/>
</dbReference>
<dbReference type="InterPro" id="IPR010819">
    <property type="entry name" value="AGE/CE"/>
</dbReference>
<evidence type="ECO:0000256" key="1">
    <source>
        <dbReference type="ARBA" id="ARBA00008558"/>
    </source>
</evidence>
<dbReference type="InterPro" id="IPR012341">
    <property type="entry name" value="6hp_glycosidase-like_sf"/>
</dbReference>
<dbReference type="Pfam" id="PF07221">
    <property type="entry name" value="GlcNAc_2-epim"/>
    <property type="match status" value="1"/>
</dbReference>
<sequence length="401" mass="44796">MPHTLNDADHQNWLRKEARAQFAFFANSCHPQGGFHVLGMTGAPLSDSTQVLHTTTRLVHSYTLGKHAGVAGADRIIDQGVQYLLSGHRDADNGGYAWAVGPDGFVDGRKLAYGHVFVLLAASAATHAGHPDAKTLFDDIDQILDQYFWDDEAGRFVDEFSQDWSELKPYRGMNANMHGVEALLAAFEVTGSEKYLTRAGRILAFFFDQMAPNYGWRLPEHYDAQWVVDKSFAGNPMFQPAGTTPGHSFELGRLLIQYWDLAGRVDETALSKARQVIYRALEDAWDKEKGGFAYTLTFDGTVDVPNRYWWPVTEAIGALTALSKVDPKPEDGEWYRRCWQFAEAHFMDETGGWIPEIDSDGKPDATQFDGKPDIYHAIQATLLPLVPGVSRLYDEVKTISL</sequence>
<dbReference type="SUPFAM" id="SSF48208">
    <property type="entry name" value="Six-hairpin glycosidases"/>
    <property type="match status" value="1"/>
</dbReference>
<proteinExistence type="inferred from homology"/>
<evidence type="ECO:0000256" key="2">
    <source>
        <dbReference type="ARBA" id="ARBA00023235"/>
    </source>
</evidence>